<gene>
    <name evidence="1" type="ORF">SPAPADRAFT_58145</name>
</gene>
<dbReference type="GO" id="GO:0005737">
    <property type="term" value="C:cytoplasm"/>
    <property type="evidence" value="ECO:0007669"/>
    <property type="project" value="TreeGrafter"/>
</dbReference>
<dbReference type="RefSeq" id="XP_007372426.1">
    <property type="nucleotide sequence ID" value="XM_007372364.1"/>
</dbReference>
<dbReference type="Pfam" id="PF12239">
    <property type="entry name" value="DUF3605"/>
    <property type="match status" value="1"/>
</dbReference>
<evidence type="ECO:0008006" key="3">
    <source>
        <dbReference type="Google" id="ProtNLM"/>
    </source>
</evidence>
<keyword evidence="2" id="KW-1185">Reference proteome</keyword>
<reference evidence="1 2" key="1">
    <citation type="journal article" date="2011" name="Proc. Natl. Acad. Sci. U.S.A.">
        <title>Comparative genomics of xylose-fermenting fungi for enhanced biofuel production.</title>
        <authorList>
            <person name="Wohlbach D.J."/>
            <person name="Kuo A."/>
            <person name="Sato T.K."/>
            <person name="Potts K.M."/>
            <person name="Salamov A.A."/>
            <person name="LaButti K.M."/>
            <person name="Sun H."/>
            <person name="Clum A."/>
            <person name="Pangilinan J.L."/>
            <person name="Lindquist E.A."/>
            <person name="Lucas S."/>
            <person name="Lapidus A."/>
            <person name="Jin M."/>
            <person name="Gunawan C."/>
            <person name="Balan V."/>
            <person name="Dale B.E."/>
            <person name="Jeffries T.W."/>
            <person name="Zinkel R."/>
            <person name="Barry K.W."/>
            <person name="Grigoriev I.V."/>
            <person name="Gasch A.P."/>
        </authorList>
    </citation>
    <scope>NUCLEOTIDE SEQUENCE [LARGE SCALE GENOMIC DNA]</scope>
    <source>
        <strain evidence="2">NRRL Y-27907 / 11-Y1</strain>
    </source>
</reference>
<sequence>MTSLQTPPATPVQEFYSQFNISVTQSSLMPSASKIKHGDPFSWEDTKFIVKSNQLEIFARSEKETHRYHKFKAWLKENEMTVNDYLLSSQLEWKESDIRTQTREYPQEYDLNHPEDLIFFNSDDVKIIPNKFPYYFDTNVRHLCVWSKLIVPADRESVVGDISPRTKRLVHRYLEKTFVERGVSWDQILWFKNWLSLQSVRAVSHFHVLLRDVDDALLDELIGTSGEMLTIEDYRELL</sequence>
<dbReference type="KEGG" id="spaa:SPAPADRAFT_58145"/>
<dbReference type="PANTHER" id="PTHR35020">
    <property type="entry name" value="N-ACETYLGLUCOSAMINE-INDUCED PROTEIN 1"/>
    <property type="match status" value="1"/>
</dbReference>
<dbReference type="Proteomes" id="UP000000709">
    <property type="component" value="Unassembled WGS sequence"/>
</dbReference>
<dbReference type="GO" id="GO:0006044">
    <property type="term" value="P:N-acetylglucosamine metabolic process"/>
    <property type="evidence" value="ECO:0007669"/>
    <property type="project" value="TreeGrafter"/>
</dbReference>
<dbReference type="InterPro" id="IPR022036">
    <property type="entry name" value="DUF3605"/>
</dbReference>
<evidence type="ECO:0000313" key="2">
    <source>
        <dbReference type="Proteomes" id="UP000000709"/>
    </source>
</evidence>
<name>G3AFM5_SPAPN</name>
<dbReference type="GeneID" id="18872340"/>
<dbReference type="eggNOG" id="ENOG502S263">
    <property type="taxonomic scope" value="Eukaryota"/>
</dbReference>
<dbReference type="AlphaFoldDB" id="G3AFM5"/>
<accession>G3AFM5</accession>
<protein>
    <recommendedName>
        <fullName evidence="3">N-acetylglucosamine-induced protein 1</fullName>
    </recommendedName>
</protein>
<dbReference type="HOGENOM" id="CLU_075862_2_0_1"/>
<dbReference type="OMA" id="YHDWEDL"/>
<dbReference type="OrthoDB" id="10053431at2759"/>
<proteinExistence type="predicted"/>
<dbReference type="FunCoup" id="G3AFM5">
    <property type="interactions" value="2"/>
</dbReference>
<organism evidence="2">
    <name type="scientific">Spathaspora passalidarum (strain NRRL Y-27907 / 11-Y1)</name>
    <dbReference type="NCBI Taxonomy" id="619300"/>
    <lineage>
        <taxon>Eukaryota</taxon>
        <taxon>Fungi</taxon>
        <taxon>Dikarya</taxon>
        <taxon>Ascomycota</taxon>
        <taxon>Saccharomycotina</taxon>
        <taxon>Pichiomycetes</taxon>
        <taxon>Debaryomycetaceae</taxon>
        <taxon>Spathaspora</taxon>
    </lineage>
</organism>
<dbReference type="PANTHER" id="PTHR35020:SF2">
    <property type="entry name" value="N-ACETYLGLUCOSAMINE-INDUCED PROTEIN 1"/>
    <property type="match status" value="1"/>
</dbReference>
<evidence type="ECO:0000313" key="1">
    <source>
        <dbReference type="EMBL" id="EGW35014.1"/>
    </source>
</evidence>
<dbReference type="EMBL" id="GL996499">
    <property type="protein sequence ID" value="EGW35014.1"/>
    <property type="molecule type" value="Genomic_DNA"/>
</dbReference>
<dbReference type="InParanoid" id="G3AFM5"/>